<dbReference type="InterPro" id="IPR017441">
    <property type="entry name" value="Protein_kinase_ATP_BS"/>
</dbReference>
<evidence type="ECO:0000256" key="1">
    <source>
        <dbReference type="ARBA" id="ARBA00004167"/>
    </source>
</evidence>
<evidence type="ECO:0000256" key="3">
    <source>
        <dbReference type="PROSITE-ProRule" id="PRU10141"/>
    </source>
</evidence>
<evidence type="ECO:0000313" key="7">
    <source>
        <dbReference type="Proteomes" id="UP001642540"/>
    </source>
</evidence>
<dbReference type="PRINTS" id="PR00109">
    <property type="entry name" value="TYRKINASE"/>
</dbReference>
<dbReference type="InterPro" id="IPR000719">
    <property type="entry name" value="Prot_kinase_dom"/>
</dbReference>
<gene>
    <name evidence="6" type="ORF">ODALV1_LOCUS9917</name>
</gene>
<comment type="catalytic activity">
    <reaction evidence="2">
        <text>L-tyrosyl-[protein] + ATP = O-phospho-L-tyrosyl-[protein] + ADP + H(+)</text>
        <dbReference type="Rhea" id="RHEA:10596"/>
        <dbReference type="Rhea" id="RHEA-COMP:10136"/>
        <dbReference type="Rhea" id="RHEA-COMP:20101"/>
        <dbReference type="ChEBI" id="CHEBI:15378"/>
        <dbReference type="ChEBI" id="CHEBI:30616"/>
        <dbReference type="ChEBI" id="CHEBI:46858"/>
        <dbReference type="ChEBI" id="CHEBI:61978"/>
        <dbReference type="ChEBI" id="CHEBI:456216"/>
        <dbReference type="EC" id="2.7.10.1"/>
    </reaction>
</comment>
<keyword evidence="7" id="KW-1185">Reference proteome</keyword>
<dbReference type="Proteomes" id="UP001642540">
    <property type="component" value="Unassembled WGS sequence"/>
</dbReference>
<comment type="caution">
    <text evidence="6">The sequence shown here is derived from an EMBL/GenBank/DDBJ whole genome shotgun (WGS) entry which is preliminary data.</text>
</comment>
<feature type="domain" description="Protein kinase" evidence="5">
    <location>
        <begin position="123"/>
        <end position="455"/>
    </location>
</feature>
<dbReference type="PROSITE" id="PS00107">
    <property type="entry name" value="PROTEIN_KINASE_ATP"/>
    <property type="match status" value="1"/>
</dbReference>
<keyword evidence="4" id="KW-0812">Transmembrane</keyword>
<reference evidence="6 7" key="1">
    <citation type="submission" date="2024-08" db="EMBL/GenBank/DDBJ databases">
        <authorList>
            <person name="Cucini C."/>
            <person name="Frati F."/>
        </authorList>
    </citation>
    <scope>NUCLEOTIDE SEQUENCE [LARGE SCALE GENOMIC DNA]</scope>
</reference>
<organism evidence="6 7">
    <name type="scientific">Orchesella dallaii</name>
    <dbReference type="NCBI Taxonomy" id="48710"/>
    <lineage>
        <taxon>Eukaryota</taxon>
        <taxon>Metazoa</taxon>
        <taxon>Ecdysozoa</taxon>
        <taxon>Arthropoda</taxon>
        <taxon>Hexapoda</taxon>
        <taxon>Collembola</taxon>
        <taxon>Entomobryomorpha</taxon>
        <taxon>Entomobryoidea</taxon>
        <taxon>Orchesellidae</taxon>
        <taxon>Orchesellinae</taxon>
        <taxon>Orchesella</taxon>
    </lineage>
</organism>
<evidence type="ECO:0000256" key="2">
    <source>
        <dbReference type="ARBA" id="ARBA00051243"/>
    </source>
</evidence>
<dbReference type="Gene3D" id="1.10.510.10">
    <property type="entry name" value="Transferase(Phosphotransferase) domain 1"/>
    <property type="match status" value="1"/>
</dbReference>
<name>A0ABP1QH08_9HEXA</name>
<evidence type="ECO:0000259" key="5">
    <source>
        <dbReference type="PROSITE" id="PS50011"/>
    </source>
</evidence>
<keyword evidence="3" id="KW-0547">Nucleotide-binding</keyword>
<dbReference type="Pfam" id="PF07714">
    <property type="entry name" value="PK_Tyr_Ser-Thr"/>
    <property type="match status" value="2"/>
</dbReference>
<dbReference type="EMBL" id="CAXLJM020000030">
    <property type="protein sequence ID" value="CAL8098379.1"/>
    <property type="molecule type" value="Genomic_DNA"/>
</dbReference>
<dbReference type="PROSITE" id="PS50011">
    <property type="entry name" value="PROTEIN_KINASE_DOM"/>
    <property type="match status" value="1"/>
</dbReference>
<feature type="transmembrane region" description="Helical" evidence="4">
    <location>
        <begin position="32"/>
        <end position="53"/>
    </location>
</feature>
<evidence type="ECO:0000256" key="4">
    <source>
        <dbReference type="SAM" id="Phobius"/>
    </source>
</evidence>
<proteinExistence type="predicted"/>
<keyword evidence="3" id="KW-0067">ATP-binding</keyword>
<dbReference type="InterPro" id="IPR001245">
    <property type="entry name" value="Ser-Thr/Tyr_kinase_cat_dom"/>
</dbReference>
<dbReference type="SUPFAM" id="SSF56112">
    <property type="entry name" value="Protein kinase-like (PK-like)"/>
    <property type="match status" value="1"/>
</dbReference>
<keyword evidence="4" id="KW-0472">Membrane</keyword>
<protein>
    <recommendedName>
        <fullName evidence="5">Protein kinase domain-containing protein</fullName>
    </recommendedName>
</protein>
<evidence type="ECO:0000313" key="6">
    <source>
        <dbReference type="EMBL" id="CAL8098379.1"/>
    </source>
</evidence>
<feature type="binding site" evidence="3">
    <location>
        <position position="264"/>
    </location>
    <ligand>
        <name>ATP</name>
        <dbReference type="ChEBI" id="CHEBI:30616"/>
    </ligand>
</feature>
<dbReference type="Gene3D" id="3.30.200.20">
    <property type="entry name" value="Phosphorylase Kinase, domain 1"/>
    <property type="match status" value="1"/>
</dbReference>
<dbReference type="PANTHER" id="PTHR24416:SF611">
    <property type="entry name" value="TYROSINE-PROTEIN KINASE TRANSMEMBRANE RECEPTOR ROR"/>
    <property type="match status" value="1"/>
</dbReference>
<sequence length="462" mass="54347">MYVFKYMFSCCVQKNKLGPRNPPCFGVHREGLFRWLAIVNFFITVVGWYLLLLDILPYWNSPNDRSHRCGNESFYIRIIGWCTISVHLIVTFVLDIILYTKSKSPHTFHLSTYIYYTWISLPVLLLYVVWWTYCGLVSISFEAKCLFPAYLCYKCVICFVIQRYIRDIQFARNLFDGYRDLNEEEIFEFIEGRKNCDNIPSEMFLEERVLYDRYKDEEYEIPMENLDFENSTLLGTGEYGCVYKVILSRRNTNGTTCDYNVAVKSTDPKLNDVHCFLAILKEAKTLLYLGEHRNIVKLIGLCTQEICSTSKKVIHGDLATRNVLVTENRTVKITDFGLSRRLYNYSIYIKQQKSPLPWRWLAIEALVDMNFSTSSDVWSYGITCWEIFELGKHPWSQYPQYSMEFIQDLKNGIRLDRPGFCDEQLFKAIIMPCWNSDPSLRPNFNNILSYLKPFAVVTNNNH</sequence>
<keyword evidence="4" id="KW-1133">Transmembrane helix</keyword>
<feature type="transmembrane region" description="Helical" evidence="4">
    <location>
        <begin position="74"/>
        <end position="98"/>
    </location>
</feature>
<dbReference type="PANTHER" id="PTHR24416">
    <property type="entry name" value="TYROSINE-PROTEIN KINASE RECEPTOR"/>
    <property type="match status" value="1"/>
</dbReference>
<dbReference type="InterPro" id="IPR050122">
    <property type="entry name" value="RTK"/>
</dbReference>
<accession>A0ABP1QH08</accession>
<dbReference type="InterPro" id="IPR008266">
    <property type="entry name" value="Tyr_kinase_AS"/>
</dbReference>
<dbReference type="PROSITE" id="PS00109">
    <property type="entry name" value="PROTEIN_KINASE_TYR"/>
    <property type="match status" value="1"/>
</dbReference>
<comment type="subcellular location">
    <subcellularLocation>
        <location evidence="1">Membrane</location>
        <topology evidence="1">Single-pass membrane protein</topology>
    </subcellularLocation>
</comment>
<feature type="transmembrane region" description="Helical" evidence="4">
    <location>
        <begin position="113"/>
        <end position="133"/>
    </location>
</feature>
<dbReference type="InterPro" id="IPR011009">
    <property type="entry name" value="Kinase-like_dom_sf"/>
</dbReference>
<feature type="transmembrane region" description="Helical" evidence="4">
    <location>
        <begin position="145"/>
        <end position="165"/>
    </location>
</feature>